<accession>A0A1N6FUR5</accession>
<evidence type="ECO:0000313" key="2">
    <source>
        <dbReference type="Proteomes" id="UP000184932"/>
    </source>
</evidence>
<proteinExistence type="predicted"/>
<keyword evidence="2" id="KW-1185">Reference proteome</keyword>
<dbReference type="AlphaFoldDB" id="A0A1N6FUR5"/>
<evidence type="ECO:0000313" key="1">
    <source>
        <dbReference type="EMBL" id="SIN99024.1"/>
    </source>
</evidence>
<dbReference type="OrthoDB" id="2513152at2"/>
<reference evidence="2" key="1">
    <citation type="submission" date="2016-11" db="EMBL/GenBank/DDBJ databases">
        <authorList>
            <person name="Varghese N."/>
            <person name="Submissions S."/>
        </authorList>
    </citation>
    <scope>NUCLEOTIDE SEQUENCE [LARGE SCALE GENOMIC DNA]</scope>
    <source>
        <strain evidence="2">DSM 29440</strain>
    </source>
</reference>
<protein>
    <submittedName>
        <fullName evidence="1">Uncharacterized protein</fullName>
    </submittedName>
</protein>
<sequence length="89" mass="10240">MSEIERKIKSMTPLDLARAITAAYANERPEVLHGILERAFRQLGYGIPKDWFAFMTNGRLRDSDVPEYREIPGWIMRFKIPGSPLGKFA</sequence>
<dbReference type="EMBL" id="FSRL01000001">
    <property type="protein sequence ID" value="SIN99024.1"/>
    <property type="molecule type" value="Genomic_DNA"/>
</dbReference>
<organism evidence="1 2">
    <name type="scientific">Vannielia litorea</name>
    <dbReference type="NCBI Taxonomy" id="1217970"/>
    <lineage>
        <taxon>Bacteria</taxon>
        <taxon>Pseudomonadati</taxon>
        <taxon>Pseudomonadota</taxon>
        <taxon>Alphaproteobacteria</taxon>
        <taxon>Rhodobacterales</taxon>
        <taxon>Paracoccaceae</taxon>
        <taxon>Vannielia</taxon>
    </lineage>
</organism>
<name>A0A1N6FUR5_9RHOB</name>
<dbReference type="RefSeq" id="WP_139301256.1">
    <property type="nucleotide sequence ID" value="NZ_FSRL01000001.1"/>
</dbReference>
<dbReference type="Proteomes" id="UP000184932">
    <property type="component" value="Unassembled WGS sequence"/>
</dbReference>
<dbReference type="STRING" id="1217970.SAMN05444002_1976"/>
<gene>
    <name evidence="1" type="ORF">SAMN05444002_1976</name>
</gene>